<proteinExistence type="predicted"/>
<keyword evidence="2" id="KW-1185">Reference proteome</keyword>
<dbReference type="Proteomes" id="UP001234202">
    <property type="component" value="Unassembled WGS sequence"/>
</dbReference>
<evidence type="ECO:0000313" key="1">
    <source>
        <dbReference type="EMBL" id="KAJ9125743.1"/>
    </source>
</evidence>
<reference evidence="1" key="1">
    <citation type="submission" date="2023-04" db="EMBL/GenBank/DDBJ databases">
        <title>Draft Genome sequencing of Naganishia species isolated from polar environments using Oxford Nanopore Technology.</title>
        <authorList>
            <person name="Leo P."/>
            <person name="Venkateswaran K."/>
        </authorList>
    </citation>
    <scope>NUCLEOTIDE SEQUENCE</scope>
    <source>
        <strain evidence="1">DBVPG 5303</strain>
    </source>
</reference>
<organism evidence="1 2">
    <name type="scientific">Naganishia onofrii</name>
    <dbReference type="NCBI Taxonomy" id="1851511"/>
    <lineage>
        <taxon>Eukaryota</taxon>
        <taxon>Fungi</taxon>
        <taxon>Dikarya</taxon>
        <taxon>Basidiomycota</taxon>
        <taxon>Agaricomycotina</taxon>
        <taxon>Tremellomycetes</taxon>
        <taxon>Filobasidiales</taxon>
        <taxon>Filobasidiaceae</taxon>
        <taxon>Naganishia</taxon>
    </lineage>
</organism>
<accession>A0ACC2XPF8</accession>
<evidence type="ECO:0000313" key="2">
    <source>
        <dbReference type="Proteomes" id="UP001234202"/>
    </source>
</evidence>
<name>A0ACC2XPF8_9TREE</name>
<gene>
    <name evidence="1" type="ORF">QFC24_002527</name>
</gene>
<protein>
    <submittedName>
        <fullName evidence="1">Uncharacterized protein</fullName>
    </submittedName>
</protein>
<comment type="caution">
    <text evidence="1">The sequence shown here is derived from an EMBL/GenBank/DDBJ whole genome shotgun (WGS) entry which is preliminary data.</text>
</comment>
<sequence>MASNLGNTPVSTTMRQQGTRAIWYTRYIDWTITTSLLLLTLLLATGLPLGDIMLILFCTSCLHSFGITSYPSYSLKTLSRFDHLVLLPSVILIYTRKKVDLIMIVCGLVGALIESDYKWSFFVFGLLSLFYIVYHVLVPARASARLMGLDWGRILDIISKPIYLFMHINALNKLNYGDLALSSGKYSDPINSGVAHHHPIGNTGGTHMSQTGATAAETHGGGFGKRGFGLFGRKEKHEEHDEAAYGAGDVALQQQQHEHEHELSPVGTNAAPLSPPTAYARGNAAI</sequence>
<dbReference type="EMBL" id="JASBWV010000007">
    <property type="protein sequence ID" value="KAJ9125743.1"/>
    <property type="molecule type" value="Genomic_DNA"/>
</dbReference>